<dbReference type="AlphaFoldDB" id="A0A6A3GD50"/>
<protein>
    <recommendedName>
        <fullName evidence="4">RxLR effector protein</fullName>
    </recommendedName>
</protein>
<reference evidence="2 3" key="1">
    <citation type="submission" date="2018-09" db="EMBL/GenBank/DDBJ databases">
        <title>Genomic investigation of the strawberry pathogen Phytophthora fragariae indicates pathogenicity is determined by transcriptional variation in three key races.</title>
        <authorList>
            <person name="Adams T.M."/>
            <person name="Armitage A.D."/>
            <person name="Sobczyk M.K."/>
            <person name="Bates H.J."/>
            <person name="Dunwell J.M."/>
            <person name="Nellist C.F."/>
            <person name="Harrison R.J."/>
        </authorList>
    </citation>
    <scope>NUCLEOTIDE SEQUENCE [LARGE SCALE GENOMIC DNA]</scope>
    <source>
        <strain evidence="2 3">SCRP324</strain>
    </source>
</reference>
<dbReference type="Proteomes" id="UP000435112">
    <property type="component" value="Unassembled WGS sequence"/>
</dbReference>
<evidence type="ECO:0008006" key="4">
    <source>
        <dbReference type="Google" id="ProtNLM"/>
    </source>
</evidence>
<proteinExistence type="predicted"/>
<organism evidence="2 3">
    <name type="scientific">Phytophthora rubi</name>
    <dbReference type="NCBI Taxonomy" id="129364"/>
    <lineage>
        <taxon>Eukaryota</taxon>
        <taxon>Sar</taxon>
        <taxon>Stramenopiles</taxon>
        <taxon>Oomycota</taxon>
        <taxon>Peronosporomycetes</taxon>
        <taxon>Peronosporales</taxon>
        <taxon>Peronosporaceae</taxon>
        <taxon>Phytophthora</taxon>
    </lineage>
</organism>
<sequence>MLSSSKIFAMCVAAVAVSSGVQAEKEVAETFGLLGLGLLGSGLLGHGVSVGVPGVASVGVGPGAYGPGVVSPGVSVGVPGIASVGVGLPGVGVGAPAGVNVGAPATVVNNGGAYGGAPATATA</sequence>
<feature type="signal peptide" evidence="1">
    <location>
        <begin position="1"/>
        <end position="23"/>
    </location>
</feature>
<comment type="caution">
    <text evidence="2">The sequence shown here is derived from an EMBL/GenBank/DDBJ whole genome shotgun (WGS) entry which is preliminary data.</text>
</comment>
<feature type="non-terminal residue" evidence="2">
    <location>
        <position position="123"/>
    </location>
</feature>
<evidence type="ECO:0000256" key="1">
    <source>
        <dbReference type="SAM" id="SignalP"/>
    </source>
</evidence>
<evidence type="ECO:0000313" key="2">
    <source>
        <dbReference type="EMBL" id="KAE8954526.1"/>
    </source>
</evidence>
<feature type="chain" id="PRO_5025354099" description="RxLR effector protein" evidence="1">
    <location>
        <begin position="24"/>
        <end position="123"/>
    </location>
</feature>
<gene>
    <name evidence="2" type="ORF">PR002_g32062</name>
</gene>
<dbReference type="EMBL" id="QXFU01009708">
    <property type="protein sequence ID" value="KAE8954526.1"/>
    <property type="molecule type" value="Genomic_DNA"/>
</dbReference>
<accession>A0A6A3GD50</accession>
<name>A0A6A3GD50_9STRA</name>
<keyword evidence="1" id="KW-0732">Signal</keyword>
<evidence type="ECO:0000313" key="3">
    <source>
        <dbReference type="Proteomes" id="UP000435112"/>
    </source>
</evidence>